<protein>
    <submittedName>
        <fullName evidence="1">DUF721 domain-containing protein</fullName>
    </submittedName>
</protein>
<dbReference type="AlphaFoldDB" id="A0A7K0K0T5"/>
<evidence type="ECO:0000313" key="2">
    <source>
        <dbReference type="Proteomes" id="UP000442535"/>
    </source>
</evidence>
<keyword evidence="2" id="KW-1185">Reference proteome</keyword>
<sequence length="207" mass="22757">MRAKLPQRVLARYREIMFKLGFYPEAGAVGSFQSPRETSLSDTDLLQAELDARYREKLAGLLGVTPEKLPNLVEDSPGVARIGTGPRPSRWDPQPLGFLGAHFVKRHGWQGALDVEDVKANWAQYVGPEVAAHSQVESFEGGKLTVRTASTAWATQLKWLLPQLEKQLANRLGAGAVKQVIVRGPVVPSWKHGRLSVPGRGPRDTYG</sequence>
<dbReference type="Pfam" id="PF05258">
    <property type="entry name" value="DciA"/>
    <property type="match status" value="1"/>
</dbReference>
<organism evidence="1 2">
    <name type="scientific">Mobiluncus porci</name>
    <dbReference type="NCBI Taxonomy" id="2652278"/>
    <lineage>
        <taxon>Bacteria</taxon>
        <taxon>Bacillati</taxon>
        <taxon>Actinomycetota</taxon>
        <taxon>Actinomycetes</taxon>
        <taxon>Actinomycetales</taxon>
        <taxon>Actinomycetaceae</taxon>
        <taxon>Mobiluncus</taxon>
    </lineage>
</organism>
<accession>A0A7K0K0T5</accession>
<dbReference type="InterPro" id="IPR007922">
    <property type="entry name" value="DciA-like"/>
</dbReference>
<dbReference type="RefSeq" id="WP_154543550.1">
    <property type="nucleotide sequence ID" value="NZ_VUMY01000003.1"/>
</dbReference>
<dbReference type="Proteomes" id="UP000442535">
    <property type="component" value="Unassembled WGS sequence"/>
</dbReference>
<proteinExistence type="predicted"/>
<comment type="caution">
    <text evidence="1">The sequence shown here is derived from an EMBL/GenBank/DDBJ whole genome shotgun (WGS) entry which is preliminary data.</text>
</comment>
<name>A0A7K0K0T5_9ACTO</name>
<dbReference type="PANTHER" id="PTHR36456">
    <property type="entry name" value="UPF0232 PROTEIN SCO3875"/>
    <property type="match status" value="1"/>
</dbReference>
<reference evidence="1 2" key="1">
    <citation type="submission" date="2019-08" db="EMBL/GenBank/DDBJ databases">
        <title>In-depth cultivation of the pig gut microbiome towards novel bacterial diversity and tailored functional studies.</title>
        <authorList>
            <person name="Wylensek D."/>
            <person name="Hitch T.C.A."/>
            <person name="Clavel T."/>
        </authorList>
    </citation>
    <scope>NUCLEOTIDE SEQUENCE [LARGE SCALE GENOMIC DNA]</scope>
    <source>
        <strain evidence="1 2">RF-GAM-744-WT-7</strain>
    </source>
</reference>
<gene>
    <name evidence="1" type="ORF">FYJ63_02395</name>
</gene>
<evidence type="ECO:0000313" key="1">
    <source>
        <dbReference type="EMBL" id="MST49107.1"/>
    </source>
</evidence>
<dbReference type="PANTHER" id="PTHR36456:SF1">
    <property type="entry name" value="UPF0232 PROTEIN SCO3875"/>
    <property type="match status" value="1"/>
</dbReference>
<dbReference type="EMBL" id="VUMY01000003">
    <property type="protein sequence ID" value="MST49107.1"/>
    <property type="molecule type" value="Genomic_DNA"/>
</dbReference>